<accession>A0ABT8D080</accession>
<evidence type="ECO:0000256" key="1">
    <source>
        <dbReference type="SAM" id="MobiDB-lite"/>
    </source>
</evidence>
<reference evidence="3" key="1">
    <citation type="journal article" date="2019" name="Int. J. Syst. Evol. Microbiol.">
        <title>The Global Catalogue of Microorganisms (GCM) 10K type strain sequencing project: providing services to taxonomists for standard genome sequencing and annotation.</title>
        <authorList>
            <consortium name="The Broad Institute Genomics Platform"/>
            <consortium name="The Broad Institute Genome Sequencing Center for Infectious Disease"/>
            <person name="Wu L."/>
            <person name="Ma J."/>
        </authorList>
    </citation>
    <scope>NUCLEOTIDE SEQUENCE [LARGE SCALE GENOMIC DNA]</scope>
    <source>
        <strain evidence="3">CECT 7184</strain>
    </source>
</reference>
<proteinExistence type="predicted"/>
<sequence>MTLPFRSFGLTFSYNFGKVDTKGKAKKERGIKNDDQKQGESNQGIQMGNGM</sequence>
<dbReference type="EMBL" id="JAUFQU010000070">
    <property type="protein sequence ID" value="MDN3709997.1"/>
    <property type="molecule type" value="Genomic_DNA"/>
</dbReference>
<dbReference type="Proteomes" id="UP001242368">
    <property type="component" value="Unassembled WGS sequence"/>
</dbReference>
<dbReference type="RefSeq" id="WP_290365327.1">
    <property type="nucleotide sequence ID" value="NZ_JAUFQU010000070.1"/>
</dbReference>
<gene>
    <name evidence="2" type="ORF">QW060_24145</name>
</gene>
<keyword evidence="3" id="KW-1185">Reference proteome</keyword>
<name>A0ABT8D080_9FLAO</name>
<protein>
    <submittedName>
        <fullName evidence="2">Uncharacterized protein</fullName>
    </submittedName>
</protein>
<evidence type="ECO:0000313" key="2">
    <source>
        <dbReference type="EMBL" id="MDN3709997.1"/>
    </source>
</evidence>
<feature type="region of interest" description="Disordered" evidence="1">
    <location>
        <begin position="22"/>
        <end position="51"/>
    </location>
</feature>
<feature type="compositionally biased region" description="Polar residues" evidence="1">
    <location>
        <begin position="39"/>
        <end position="51"/>
    </location>
</feature>
<evidence type="ECO:0000313" key="3">
    <source>
        <dbReference type="Proteomes" id="UP001242368"/>
    </source>
</evidence>
<feature type="compositionally biased region" description="Basic and acidic residues" evidence="1">
    <location>
        <begin position="22"/>
        <end position="38"/>
    </location>
</feature>
<comment type="caution">
    <text evidence="2">The sequence shown here is derived from an EMBL/GenBank/DDBJ whole genome shotgun (WGS) entry which is preliminary data.</text>
</comment>
<organism evidence="2 3">
    <name type="scientific">Paenimyroides ceti</name>
    <dbReference type="NCBI Taxonomy" id="395087"/>
    <lineage>
        <taxon>Bacteria</taxon>
        <taxon>Pseudomonadati</taxon>
        <taxon>Bacteroidota</taxon>
        <taxon>Flavobacteriia</taxon>
        <taxon>Flavobacteriales</taxon>
        <taxon>Flavobacteriaceae</taxon>
        <taxon>Paenimyroides</taxon>
    </lineage>
</organism>